<reference evidence="6 7" key="1">
    <citation type="submission" date="2017-08" db="EMBL/GenBank/DDBJ databases">
        <title>Fine stratification of microbial communities through a metagenomic profile of the photic zone.</title>
        <authorList>
            <person name="Haro-Moreno J.M."/>
            <person name="Lopez-Perez M."/>
            <person name="De La Torre J."/>
            <person name="Picazo A."/>
            <person name="Camacho A."/>
            <person name="Rodriguez-Valera F."/>
        </authorList>
    </citation>
    <scope>NUCLEOTIDE SEQUENCE [LARGE SCALE GENOMIC DNA]</scope>
    <source>
        <strain evidence="6">MED-G28</strain>
    </source>
</reference>
<feature type="domain" description="AMP-binding enzyme C-terminal" evidence="5">
    <location>
        <begin position="428"/>
        <end position="488"/>
    </location>
</feature>
<keyword evidence="3" id="KW-0812">Transmembrane</keyword>
<dbReference type="Pfam" id="PF00501">
    <property type="entry name" value="AMP-binding"/>
    <property type="match status" value="1"/>
</dbReference>
<dbReference type="SUPFAM" id="SSF56801">
    <property type="entry name" value="Acetyl-CoA synthetase-like"/>
    <property type="match status" value="1"/>
</dbReference>
<organism evidence="6 7">
    <name type="scientific">OM182 bacterium MED-G28</name>
    <dbReference type="NCBI Taxonomy" id="1986256"/>
    <lineage>
        <taxon>Bacteria</taxon>
        <taxon>Pseudomonadati</taxon>
        <taxon>Pseudomonadota</taxon>
        <taxon>Gammaproteobacteria</taxon>
        <taxon>OMG group</taxon>
        <taxon>OM182 clade</taxon>
    </lineage>
</organism>
<dbReference type="InterPro" id="IPR045851">
    <property type="entry name" value="AMP-bd_C_sf"/>
</dbReference>
<gene>
    <name evidence="6" type="ORF">CNF02_03270</name>
</gene>
<evidence type="ECO:0000313" key="7">
    <source>
        <dbReference type="Proteomes" id="UP000219329"/>
    </source>
</evidence>
<evidence type="ECO:0000256" key="2">
    <source>
        <dbReference type="ARBA" id="ARBA00022598"/>
    </source>
</evidence>
<dbReference type="EMBL" id="NTJZ01000002">
    <property type="protein sequence ID" value="PDH35061.1"/>
    <property type="molecule type" value="Genomic_DNA"/>
</dbReference>
<keyword evidence="3" id="KW-1133">Transmembrane helix</keyword>
<dbReference type="Gene3D" id="3.40.50.12780">
    <property type="entry name" value="N-terminal domain of ligase-like"/>
    <property type="match status" value="1"/>
</dbReference>
<dbReference type="InterPro" id="IPR000873">
    <property type="entry name" value="AMP-dep_synth/lig_dom"/>
</dbReference>
<name>A0A2A5WF93_9GAMM</name>
<evidence type="ECO:0000259" key="4">
    <source>
        <dbReference type="Pfam" id="PF00501"/>
    </source>
</evidence>
<dbReference type="InterPro" id="IPR042099">
    <property type="entry name" value="ANL_N_sf"/>
</dbReference>
<accession>A0A2A5WF93</accession>
<dbReference type="GO" id="GO:0031956">
    <property type="term" value="F:medium-chain fatty acid-CoA ligase activity"/>
    <property type="evidence" value="ECO:0007669"/>
    <property type="project" value="TreeGrafter"/>
</dbReference>
<keyword evidence="6" id="KW-0012">Acyltransferase</keyword>
<dbReference type="Pfam" id="PF13193">
    <property type="entry name" value="AMP-binding_C"/>
    <property type="match status" value="1"/>
</dbReference>
<evidence type="ECO:0000256" key="3">
    <source>
        <dbReference type="SAM" id="Phobius"/>
    </source>
</evidence>
<comment type="similarity">
    <text evidence="1">Belongs to the ATP-dependent AMP-binding enzyme family.</text>
</comment>
<dbReference type="PANTHER" id="PTHR43201">
    <property type="entry name" value="ACYL-COA SYNTHETASE"/>
    <property type="match status" value="1"/>
</dbReference>
<keyword evidence="6" id="KW-0808">Transferase</keyword>
<sequence>MLQHRFIDTARANPDKLAIIDRTTGRDVTYSRALIAALILARRFRQIERGRIGIMLPTSAGGALAILGAIFADQTPVMINYSTGAEKNCLYAQQKCDFRKIITARALLEKTGCAELPDMVFIEDILENLSRSEQLLALIKSKMPTSWLKRVSGSHDLNKPAVVLFTSGSEKDPKVVQLTQKNLLSNIDSFSGMMNIYGMDNLLAVLPYFHVFGLTINLWTPLCLGMTSITYSNPLEFKTIAKIIKDDRPSLLVGTPLFLEGYARQSRAGDFESVELTVSGADKCPEALRELYREKHNLEIFEGYGTTETSPVISVNPRDANRPGSIGIPIPGTEVKIENIDTGEECSAGETGKILVKGDGVMQGYLNDIEETHLRIKSGWYDTGDLGYLDEDGYIWHKGRLKRFIKIGGEMISLVMVEESLNNVTPEEIECCVVELPDAKRGSKIVAVTNTAIDQQAIVKKLSEEIPNLALPKKYVTIAEFPRMGSGKTDFRGLTEIVRELDNSD</sequence>
<feature type="domain" description="AMP-dependent synthetase/ligase" evidence="4">
    <location>
        <begin position="8"/>
        <end position="366"/>
    </location>
</feature>
<keyword evidence="2 6" id="KW-0436">Ligase</keyword>
<evidence type="ECO:0000256" key="1">
    <source>
        <dbReference type="ARBA" id="ARBA00006432"/>
    </source>
</evidence>
<dbReference type="AlphaFoldDB" id="A0A2A5WF93"/>
<evidence type="ECO:0000313" key="6">
    <source>
        <dbReference type="EMBL" id="PDH35061.1"/>
    </source>
</evidence>
<dbReference type="GO" id="GO:0006631">
    <property type="term" value="P:fatty acid metabolic process"/>
    <property type="evidence" value="ECO:0007669"/>
    <property type="project" value="TreeGrafter"/>
</dbReference>
<proteinExistence type="inferred from homology"/>
<dbReference type="InterPro" id="IPR025110">
    <property type="entry name" value="AMP-bd_C"/>
</dbReference>
<dbReference type="GO" id="GO:0016746">
    <property type="term" value="F:acyltransferase activity"/>
    <property type="evidence" value="ECO:0007669"/>
    <property type="project" value="UniProtKB-KW"/>
</dbReference>
<feature type="transmembrane region" description="Helical" evidence="3">
    <location>
        <begin position="52"/>
        <end position="72"/>
    </location>
</feature>
<evidence type="ECO:0000259" key="5">
    <source>
        <dbReference type="Pfam" id="PF13193"/>
    </source>
</evidence>
<keyword evidence="3" id="KW-0472">Membrane</keyword>
<dbReference type="Gene3D" id="3.30.300.30">
    <property type="match status" value="1"/>
</dbReference>
<dbReference type="PANTHER" id="PTHR43201:SF5">
    <property type="entry name" value="MEDIUM-CHAIN ACYL-COA LIGASE ACSF2, MITOCHONDRIAL"/>
    <property type="match status" value="1"/>
</dbReference>
<dbReference type="Proteomes" id="UP000219329">
    <property type="component" value="Unassembled WGS sequence"/>
</dbReference>
<comment type="caution">
    <text evidence="6">The sequence shown here is derived from an EMBL/GenBank/DDBJ whole genome shotgun (WGS) entry which is preliminary data.</text>
</comment>
<protein>
    <submittedName>
        <fullName evidence="6">Bifunctional acyl-ACP--phospholipid O-acyltransferase/long-chain-fatty-acid--ACP ligase</fullName>
    </submittedName>
</protein>